<keyword evidence="8 9" id="KW-0975">Bacterial flagellum</keyword>
<evidence type="ECO:0000313" key="13">
    <source>
        <dbReference type="EMBL" id="HBH1540805.1"/>
    </source>
</evidence>
<comment type="similarity">
    <text evidence="2 9">Belongs to the FliQ/MopD/SpaQ family.</text>
</comment>
<dbReference type="Proteomes" id="UP000189137">
    <property type="component" value="Unassembled WGS sequence"/>
</dbReference>
<comment type="subcellular location">
    <subcellularLocation>
        <location evidence="1 9">Cell membrane</location>
        <topology evidence="1">Multi-pass membrane protein</topology>
    </subcellularLocation>
    <subcellularLocation>
        <location evidence="9">Bacterial flagellum basal body</location>
    </subcellularLocation>
</comment>
<dbReference type="EMBL" id="LK932861">
    <property type="protein sequence ID" value="CDS99131.1"/>
    <property type="molecule type" value="Genomic_DNA"/>
</dbReference>
<proteinExistence type="inferred from homology"/>
<dbReference type="InterPro" id="IPR006305">
    <property type="entry name" value="FliQ"/>
</dbReference>
<evidence type="ECO:0000313" key="10">
    <source>
        <dbReference type="EMBL" id="CDS83238.1"/>
    </source>
</evidence>
<dbReference type="GO" id="GO:0009425">
    <property type="term" value="C:bacterial-type flagellum basal body"/>
    <property type="evidence" value="ECO:0007669"/>
    <property type="project" value="UniProtKB-SubCell"/>
</dbReference>
<gene>
    <name evidence="9 12" type="primary">fliQ</name>
    <name evidence="12" type="ORF">BN1095_210172</name>
    <name evidence="10" type="ORF">BN1096_160164</name>
    <name evidence="11" type="ORF">BN1097_140166</name>
    <name evidence="13" type="ORF">KRM00_000258</name>
    <name evidence="14" type="ORF">SAMEA3375112_03494</name>
</gene>
<dbReference type="EMBL" id="LK932347">
    <property type="protein sequence ID" value="CDS83352.1"/>
    <property type="molecule type" value="Genomic_DNA"/>
</dbReference>
<evidence type="ECO:0000313" key="14">
    <source>
        <dbReference type="EMBL" id="SJT04663.1"/>
    </source>
</evidence>
<keyword evidence="12" id="KW-0969">Cilium</keyword>
<evidence type="ECO:0000256" key="3">
    <source>
        <dbReference type="ARBA" id="ARBA00021718"/>
    </source>
</evidence>
<dbReference type="InterPro" id="IPR002191">
    <property type="entry name" value="Bac_export_3"/>
</dbReference>
<keyword evidence="12" id="KW-0966">Cell projection</keyword>
<evidence type="ECO:0000313" key="15">
    <source>
        <dbReference type="Proteomes" id="UP000189137"/>
    </source>
</evidence>
<keyword evidence="5 9" id="KW-0812">Transmembrane</keyword>
<protein>
    <recommendedName>
        <fullName evidence="3 9">Flagellar biosynthetic protein FliQ</fullName>
    </recommendedName>
</protein>
<dbReference type="KEGG" id="pdf:CD630DERM_02610"/>
<keyword evidence="6 9" id="KW-1133">Transmembrane helix</keyword>
<dbReference type="GO" id="GO:0044780">
    <property type="term" value="P:bacterial-type flagellum assembly"/>
    <property type="evidence" value="ECO:0007669"/>
    <property type="project" value="InterPro"/>
</dbReference>
<keyword evidence="4 9" id="KW-1003">Cell membrane</keyword>
<dbReference type="PANTHER" id="PTHR34040">
    <property type="entry name" value="FLAGELLAR BIOSYNTHETIC PROTEIN FLIQ"/>
    <property type="match status" value="1"/>
</dbReference>
<dbReference type="Pfam" id="PF01313">
    <property type="entry name" value="Bac_export_3"/>
    <property type="match status" value="1"/>
</dbReference>
<evidence type="ECO:0000256" key="1">
    <source>
        <dbReference type="ARBA" id="ARBA00004651"/>
    </source>
</evidence>
<dbReference type="PATRIC" id="fig|1496.1373.peg.3131"/>
<keyword evidence="12" id="KW-0282">Flagellum</keyword>
<dbReference type="EMBL" id="DAEPXK010000002">
    <property type="protein sequence ID" value="HBH1540805.1"/>
    <property type="molecule type" value="Genomic_DNA"/>
</dbReference>
<evidence type="ECO:0000256" key="6">
    <source>
        <dbReference type="ARBA" id="ARBA00022989"/>
    </source>
</evidence>
<evidence type="ECO:0000256" key="9">
    <source>
        <dbReference type="RuleBase" id="RU364090"/>
    </source>
</evidence>
<evidence type="ECO:0000256" key="8">
    <source>
        <dbReference type="ARBA" id="ARBA00023143"/>
    </source>
</evidence>
<reference evidence="13" key="3">
    <citation type="journal article" date="2018" name="Genome Biol.">
        <title>SKESA: strategic k-mer extension for scrupulous assemblies.</title>
        <authorList>
            <person name="Souvorov A."/>
            <person name="Agarwala R."/>
            <person name="Lipman D.J."/>
        </authorList>
    </citation>
    <scope>NUCLEOTIDE SEQUENCE</scope>
    <source>
        <strain evidence="13">HN1000</strain>
    </source>
</reference>
<evidence type="ECO:0000313" key="11">
    <source>
        <dbReference type="EMBL" id="CDS83352.1"/>
    </source>
</evidence>
<reference evidence="13" key="4">
    <citation type="submission" date="2021-06" db="EMBL/GenBank/DDBJ databases">
        <authorList>
            <consortium name="NCBI Pathogen Detection Project"/>
        </authorList>
    </citation>
    <scope>NUCLEOTIDE SEQUENCE</scope>
    <source>
        <strain evidence="13">HN1000</strain>
    </source>
</reference>
<dbReference type="RefSeq" id="WP_003435976.1">
    <property type="nucleotide sequence ID" value="NZ_AP031492.1"/>
</dbReference>
<dbReference type="Proteomes" id="UP000878956">
    <property type="component" value="Unassembled WGS sequence"/>
</dbReference>
<sequence length="89" mass="9675">MSEFMIMSVLKNGMFTGAMIAAPVLIVSLVVGLLISVFQATTQIQEQTLTFVPKLIAILLVVAIGGSWMLHTLISFTSEIFNMISLITK</sequence>
<organism evidence="12">
    <name type="scientific">Clostridioides difficile</name>
    <name type="common">Peptoclostridium difficile</name>
    <dbReference type="NCBI Taxonomy" id="1496"/>
    <lineage>
        <taxon>Bacteria</taxon>
        <taxon>Bacillati</taxon>
        <taxon>Bacillota</taxon>
        <taxon>Clostridia</taxon>
        <taxon>Peptostreptococcales</taxon>
        <taxon>Peptostreptococcaceae</taxon>
        <taxon>Clostridioides</taxon>
    </lineage>
</organism>
<dbReference type="PANTHER" id="PTHR34040:SF2">
    <property type="entry name" value="FLAGELLAR BIOSYNTHETIC PROTEIN FLIQ"/>
    <property type="match status" value="1"/>
</dbReference>
<evidence type="ECO:0000256" key="5">
    <source>
        <dbReference type="ARBA" id="ARBA00022692"/>
    </source>
</evidence>
<dbReference type="PRINTS" id="PR00952">
    <property type="entry name" value="TYPE3IMQPROT"/>
</dbReference>
<evidence type="ECO:0000256" key="7">
    <source>
        <dbReference type="ARBA" id="ARBA00023136"/>
    </source>
</evidence>
<name>A0A031WB69_CLODI</name>
<dbReference type="NCBIfam" id="TIGR01402">
    <property type="entry name" value="fliQ"/>
    <property type="match status" value="1"/>
</dbReference>
<dbReference type="GO" id="GO:0009306">
    <property type="term" value="P:protein secretion"/>
    <property type="evidence" value="ECO:0007669"/>
    <property type="project" value="InterPro"/>
</dbReference>
<evidence type="ECO:0000313" key="12">
    <source>
        <dbReference type="EMBL" id="CDS99131.1"/>
    </source>
</evidence>
<dbReference type="GO" id="GO:0005886">
    <property type="term" value="C:plasma membrane"/>
    <property type="evidence" value="ECO:0007669"/>
    <property type="project" value="UniProtKB-SubCell"/>
</dbReference>
<keyword evidence="7 9" id="KW-0472">Membrane</keyword>
<dbReference type="EMBL" id="LK932465">
    <property type="protein sequence ID" value="CDS83238.1"/>
    <property type="molecule type" value="Genomic_DNA"/>
</dbReference>
<evidence type="ECO:0000256" key="2">
    <source>
        <dbReference type="ARBA" id="ARBA00006156"/>
    </source>
</evidence>
<accession>A0A031WB69</accession>
<feature type="transmembrane region" description="Helical" evidence="9">
    <location>
        <begin position="55"/>
        <end position="76"/>
    </location>
</feature>
<reference evidence="14 15" key="2">
    <citation type="submission" date="2017-02" db="EMBL/GenBank/DDBJ databases">
        <authorList>
            <consortium name="Pathogen Informatics"/>
        </authorList>
    </citation>
    <scope>NUCLEOTIDE SEQUENCE [LARGE SCALE GENOMIC DNA]</scope>
    <source>
        <strain evidence="14 15">VRECD0157</strain>
    </source>
</reference>
<dbReference type="AlphaFoldDB" id="A0A031WB69"/>
<dbReference type="EMBL" id="FUPS01000015">
    <property type="protein sequence ID" value="SJT04663.1"/>
    <property type="molecule type" value="Genomic_DNA"/>
</dbReference>
<evidence type="ECO:0000256" key="4">
    <source>
        <dbReference type="ARBA" id="ARBA00022475"/>
    </source>
</evidence>
<comment type="function">
    <text evidence="9">Role in flagellar biosynthesis.</text>
</comment>
<reference evidence="12" key="1">
    <citation type="submission" date="2014-07" db="EMBL/GenBank/DDBJ databases">
        <authorList>
            <person name="Monot Marc"/>
        </authorList>
    </citation>
    <scope>NUCLEOTIDE SEQUENCE</scope>
    <source>
        <strain evidence="12">7032989</strain>
        <strain evidence="11">7032994</strain>
    </source>
</reference>
<dbReference type="PIRSF" id="PIRSF004669">
    <property type="entry name" value="FliQ"/>
    <property type="match status" value="1"/>
</dbReference>